<reference evidence="2 3" key="1">
    <citation type="journal article" date="2012" name="Stand. Genomic Sci.">
        <title>Genome sequence of the orange-pigmented seawater bacterium Owenweeksia hongkongensis type strain (UST20020801(T)).</title>
        <authorList>
            <person name="Riedel T."/>
            <person name="Held B."/>
            <person name="Nolan M."/>
            <person name="Lucas S."/>
            <person name="Lapidus A."/>
            <person name="Tice H."/>
            <person name="Del Rio T.G."/>
            <person name="Cheng J.F."/>
            <person name="Han C."/>
            <person name="Tapia R."/>
            <person name="Goodwin L.A."/>
            <person name="Pitluck S."/>
            <person name="Liolios K."/>
            <person name="Mavromatis K."/>
            <person name="Pagani I."/>
            <person name="Ivanova N."/>
            <person name="Mikhailova N."/>
            <person name="Pati A."/>
            <person name="Chen A."/>
            <person name="Palaniappan K."/>
            <person name="Rohde M."/>
            <person name="Tindall B.J."/>
            <person name="Detter J.C."/>
            <person name="Goker M."/>
            <person name="Woyke T."/>
            <person name="Bristow J."/>
            <person name="Eisen J.A."/>
            <person name="Markowitz V."/>
            <person name="Hugenholtz P."/>
            <person name="Klenk H.P."/>
            <person name="Kyrpides N.C."/>
        </authorList>
    </citation>
    <scope>NUCLEOTIDE SEQUENCE</scope>
    <source>
        <strain evidence="3">DSM 17368 / JCM 12287 / NRRL B-23963</strain>
    </source>
</reference>
<gene>
    <name evidence="2" type="ordered locus">Oweho_2188</name>
</gene>
<dbReference type="EMBL" id="CP003156">
    <property type="protein sequence ID" value="AEV33162.1"/>
    <property type="molecule type" value="Genomic_DNA"/>
</dbReference>
<evidence type="ECO:0000313" key="2">
    <source>
        <dbReference type="EMBL" id="AEV33162.1"/>
    </source>
</evidence>
<dbReference type="STRING" id="926562.Oweho_2188"/>
<feature type="chain" id="PRO_5003515442" description="Gliding motility-associated C-terminal domain-containing protein" evidence="1">
    <location>
        <begin position="24"/>
        <end position="783"/>
    </location>
</feature>
<name>G8R4N8_OWEHD</name>
<dbReference type="KEGG" id="oho:Oweho_2188"/>
<dbReference type="AlphaFoldDB" id="G8R4N8"/>
<keyword evidence="3" id="KW-1185">Reference proteome</keyword>
<dbReference type="InterPro" id="IPR026341">
    <property type="entry name" value="T9SS_type_B"/>
</dbReference>
<feature type="signal peptide" evidence="1">
    <location>
        <begin position="1"/>
        <end position="23"/>
    </location>
</feature>
<dbReference type="Proteomes" id="UP000005631">
    <property type="component" value="Chromosome"/>
</dbReference>
<dbReference type="eggNOG" id="COG2132">
    <property type="taxonomic scope" value="Bacteria"/>
</dbReference>
<dbReference type="eggNOG" id="COG1520">
    <property type="taxonomic scope" value="Bacteria"/>
</dbReference>
<dbReference type="RefSeq" id="WP_014202511.1">
    <property type="nucleotide sequence ID" value="NC_016599.1"/>
</dbReference>
<keyword evidence="1" id="KW-0732">Signal</keyword>
<dbReference type="Pfam" id="PF13585">
    <property type="entry name" value="CHU_C"/>
    <property type="match status" value="1"/>
</dbReference>
<protein>
    <recommendedName>
        <fullName evidence="4">Gliding motility-associated C-terminal domain-containing protein</fullName>
    </recommendedName>
</protein>
<evidence type="ECO:0008006" key="4">
    <source>
        <dbReference type="Google" id="ProtNLM"/>
    </source>
</evidence>
<evidence type="ECO:0000313" key="3">
    <source>
        <dbReference type="Proteomes" id="UP000005631"/>
    </source>
</evidence>
<dbReference type="HOGENOM" id="CLU_021635_0_0_10"/>
<dbReference type="OrthoDB" id="1236981at2"/>
<dbReference type="NCBIfam" id="TIGR04131">
    <property type="entry name" value="Bac_Flav_CTERM"/>
    <property type="match status" value="1"/>
</dbReference>
<proteinExistence type="predicted"/>
<dbReference type="Gene3D" id="2.60.40.4070">
    <property type="match status" value="1"/>
</dbReference>
<sequence length="783" mass="86208">MKKILFTLFAALFLLGMPQEAKASHAAGGEITYKYIGDSTGIPYHYCIYLTVYRRNESGSASLPATLSPQLQVTSGCFGTQSLSMPRTPPPPGRAAGDGGWTPLNYTSCVDENDPAGFNISEHRYQTCVVLPGKCSDFKFSWSLCCRNSNITNLVNPAGNNLYLESTLNNTLGPNTSGRFLNAAAKQFCVGTSFTWSQAAAEPDGDSLRYSKGQPWSGPNAPIQWAATYSTPQPMKTANGYNLDQKTGTFTFEPSQVEVDVLKVVVEEYRYDSTFSVWLQNGTAIREMQVPIVSQCNILAQQGLTIDTNLTGPGNIPANTSTFNTDSLREIYGITQIGNDSTASAGGYNVKIPGVPYFCYDSVVTIGFSTRLKCSTFSPNGSEFRIIGPDGVTRPVVGVNTKCGTDLLTDEVDLILHRPLDTNGLFLLYLKTGDDGDVLENECGFAVNPFYAIMIEVNDCPILDYRMLNTSVERDIDIRIDWEADNTTFSENVFTTWQILRANNDDQFYLHDNVDDVHARTYLDTTLSAELVDGSPFQYAVQLVQNYKAITPTNAIRSILLTQDNNGDSTSTFTWTAYDGFDNDTISASNDADSSTYEFEGGPVVGGTPQWENIWGPAANTGVYTNLYNWPDVAKGDSVVYAYRVLATEPQNPNNPFISESNWVYLEFKTPKDPPIIIPNEPVIPNVFTPNGDGMNDIFYIQSDYSNVSISIYNRWGKMVFEDIDAPQTDYDEGGKGWDGKDINSGNQLADGTYYYVIELSDEASGEKEQLKGHLNIFTSGTR</sequence>
<accession>G8R4N8</accession>
<organism evidence="2 3">
    <name type="scientific">Owenweeksia hongkongensis (strain DSM 17368 / CIP 108786 / JCM 12287 / NRRL B-23963 / UST20020801)</name>
    <dbReference type="NCBI Taxonomy" id="926562"/>
    <lineage>
        <taxon>Bacteria</taxon>
        <taxon>Pseudomonadati</taxon>
        <taxon>Bacteroidota</taxon>
        <taxon>Flavobacteriia</taxon>
        <taxon>Flavobacteriales</taxon>
        <taxon>Owenweeksiaceae</taxon>
        <taxon>Owenweeksia</taxon>
    </lineage>
</organism>
<evidence type="ECO:0000256" key="1">
    <source>
        <dbReference type="SAM" id="SignalP"/>
    </source>
</evidence>